<accession>A0AAV2NT71</accession>
<keyword evidence="2" id="KW-1185">Reference proteome</keyword>
<protein>
    <submittedName>
        <fullName evidence="1">Uncharacterized protein</fullName>
    </submittedName>
</protein>
<dbReference type="AlphaFoldDB" id="A0AAV2NT71"/>
<organism evidence="1 2">
    <name type="scientific">Lasius platythorax</name>
    <dbReference type="NCBI Taxonomy" id="488582"/>
    <lineage>
        <taxon>Eukaryota</taxon>
        <taxon>Metazoa</taxon>
        <taxon>Ecdysozoa</taxon>
        <taxon>Arthropoda</taxon>
        <taxon>Hexapoda</taxon>
        <taxon>Insecta</taxon>
        <taxon>Pterygota</taxon>
        <taxon>Neoptera</taxon>
        <taxon>Endopterygota</taxon>
        <taxon>Hymenoptera</taxon>
        <taxon>Apocrita</taxon>
        <taxon>Aculeata</taxon>
        <taxon>Formicoidea</taxon>
        <taxon>Formicidae</taxon>
        <taxon>Formicinae</taxon>
        <taxon>Lasius</taxon>
        <taxon>Lasius</taxon>
    </lineage>
</organism>
<dbReference type="EMBL" id="OZ034827">
    <property type="protein sequence ID" value="CAL1683690.1"/>
    <property type="molecule type" value="Genomic_DNA"/>
</dbReference>
<sequence>MAGNHSRAILVLSLELEYVQLLSSRALHSLFSVRLGYPTSFPSTLPSLLLLPSFRLRRALRLPEARQFCRFKVVEVIKLLKRSLGFASFPGSPPFSGYPFPSPFTSPSLRDTQPFSSTITCNVSKE</sequence>
<proteinExistence type="predicted"/>
<gene>
    <name evidence="1" type="ORF">LPLAT_LOCUS9370</name>
</gene>
<evidence type="ECO:0000313" key="1">
    <source>
        <dbReference type="EMBL" id="CAL1683690.1"/>
    </source>
</evidence>
<name>A0AAV2NT71_9HYME</name>
<reference evidence="1" key="1">
    <citation type="submission" date="2024-04" db="EMBL/GenBank/DDBJ databases">
        <authorList>
            <consortium name="Molecular Ecology Group"/>
        </authorList>
    </citation>
    <scope>NUCLEOTIDE SEQUENCE</scope>
</reference>
<evidence type="ECO:0000313" key="2">
    <source>
        <dbReference type="Proteomes" id="UP001497644"/>
    </source>
</evidence>
<dbReference type="Proteomes" id="UP001497644">
    <property type="component" value="Chromosome 4"/>
</dbReference>